<feature type="domain" description="NACHT" evidence="4">
    <location>
        <begin position="240"/>
        <end position="364"/>
    </location>
</feature>
<evidence type="ECO:0000256" key="3">
    <source>
        <dbReference type="SAM" id="MobiDB-lite"/>
    </source>
</evidence>
<evidence type="ECO:0000256" key="1">
    <source>
        <dbReference type="ARBA" id="ARBA00045876"/>
    </source>
</evidence>
<dbReference type="Gene3D" id="3.40.50.300">
    <property type="entry name" value="P-loop containing nucleotide triphosphate hydrolases"/>
    <property type="match status" value="1"/>
</dbReference>
<dbReference type="SUPFAM" id="SSF52540">
    <property type="entry name" value="P-loop containing nucleoside triphosphate hydrolases"/>
    <property type="match status" value="1"/>
</dbReference>
<dbReference type="PANTHER" id="PTHR12697:SF5">
    <property type="entry name" value="DEOXYHYPUSINE HYDROXYLASE"/>
    <property type="match status" value="1"/>
</dbReference>
<sequence length="1036" mass="115123">MADTDQYVQSVEFWSSKSGSRPETTLTYSSGTSVTLTDADSLPKGQKGDNHQDQGDFDNAAKSNNLPVQLYPSDQPHERMRDKFLALLKLLSYKSTSTGPLFPGSDESHKPTAESNASNIKIGVETENSNVQASMDILMESMVSVSEVHAALESHYKSSLVIRRASGDELDLRLCYVNLAVVEARGQRDKDKRDLKSRAVAFQRIPSLKESTDADMTPSMPLENLFDKRKLPNGGEYVPKRILVHGRAGIGKSTLCKKLVHLYQGGLWRDRFDAVLWLPLRQLRSYNYRNVNGLLNERYFSSQPKRAALSRTVSAQIDAGRVLFILDGLDEIVTSTGEEENDTLKFLLDLLKKEHVVITSRPSGIDKSILQGIDLELETIGFSPQNVNDYLHIPGVLSPGQIKSVQEFIDRTPVVQGLVNIPVQLDIICFSWGSIPIDKEDITATSLYQAMVRKLWRKDTLRLGRSSSGRILKEAEIHSVESHQTDGLMEAEIEFLEYLAFKGLDDNHRIEFDEGVLREVENDLNRKVKKGRLPMQLILHWLKETSFLHTTDSDLDTNAANLRSTWYFLHLTFQEYFAAAWLARHLQVNSNDGEGTSVLMMTPEVTKAFVLKQRYNPRYEIVWWMVAGQLRGESLGAFFDLLQGAPVDLIGGYHHRLLAACLKESRNHLDNKRVRDLEKQLAQWLQLEMIANGRSALGSMEYFPEELQDYLTQSAIEALVNVLQGSGRFKRLAATTLGKQPTLPESALQALIGALQDKNKDVRKSAADALGKHPTLPESALQVLIDALQDENKYVRYSTVKILGEQPTLPEPALQALISALQHEDWFIREKAAEALGRQPTLPESSLQALIGVLQHKNWFVREKTAEVLGKQSTLPESALQALIGALKDDNSDVRKSTAEALGTQSTLPESALQALVGVLQPKNWFVRETAVKTLGRQSALPESALQALIGALKDDNSDVRKSAAEALGTQSTLPESALQALIGALQDRNWRVRELAAEALGTQSTLPESALQALIGALKDDNSDVRKSTAEALGT</sequence>
<dbReference type="Pfam" id="PF13646">
    <property type="entry name" value="HEAT_2"/>
    <property type="match status" value="2"/>
</dbReference>
<keyword evidence="6" id="KW-1185">Reference proteome</keyword>
<comment type="function">
    <text evidence="1">Catalyzes the hydroxylation of the N(6)-(4-aminobutyl)-L-lysine intermediate produced by deoxyhypusine synthase/DHPS on a critical lysine of the eukaryotic translation initiation factor 5A/eIF-5A. This is the second step of the post-translational modification of that lysine into an unusual amino acid residue named hypusine. Hypusination is unique to mature eIF-5A factor and is essential for its function.</text>
</comment>
<evidence type="ECO:0000256" key="2">
    <source>
        <dbReference type="PROSITE-ProRule" id="PRU00103"/>
    </source>
</evidence>
<dbReference type="InterPro" id="IPR021133">
    <property type="entry name" value="HEAT_type_2"/>
</dbReference>
<dbReference type="Gene3D" id="1.25.10.10">
    <property type="entry name" value="Leucine-rich Repeat Variant"/>
    <property type="match status" value="3"/>
</dbReference>
<evidence type="ECO:0000313" key="6">
    <source>
        <dbReference type="Proteomes" id="UP000703661"/>
    </source>
</evidence>
<dbReference type="InterPro" id="IPR011989">
    <property type="entry name" value="ARM-like"/>
</dbReference>
<dbReference type="Proteomes" id="UP000703661">
    <property type="component" value="Unassembled WGS sequence"/>
</dbReference>
<dbReference type="PANTHER" id="PTHR12697">
    <property type="entry name" value="PBS LYASE HEAT-LIKE PROTEIN"/>
    <property type="match status" value="1"/>
</dbReference>
<organism evidence="5 6">
    <name type="scientific">Entomortierella chlamydospora</name>
    <dbReference type="NCBI Taxonomy" id="101097"/>
    <lineage>
        <taxon>Eukaryota</taxon>
        <taxon>Fungi</taxon>
        <taxon>Fungi incertae sedis</taxon>
        <taxon>Mucoromycota</taxon>
        <taxon>Mortierellomycotina</taxon>
        <taxon>Mortierellomycetes</taxon>
        <taxon>Mortierellales</taxon>
        <taxon>Mortierellaceae</taxon>
        <taxon>Entomortierella</taxon>
    </lineage>
</organism>
<dbReference type="Pfam" id="PF05729">
    <property type="entry name" value="NACHT"/>
    <property type="match status" value="1"/>
</dbReference>
<dbReference type="Pfam" id="PF23238">
    <property type="entry name" value="DUF7068"/>
    <property type="match status" value="1"/>
</dbReference>
<dbReference type="InterPro" id="IPR007111">
    <property type="entry name" value="NACHT_NTPase"/>
</dbReference>
<gene>
    <name evidence="5" type="ORF">BGZ80_006731</name>
</gene>
<reference evidence="5" key="1">
    <citation type="journal article" date="2020" name="Fungal Divers.">
        <title>Resolving the Mortierellaceae phylogeny through synthesis of multi-gene phylogenetics and phylogenomics.</title>
        <authorList>
            <person name="Vandepol N."/>
            <person name="Liber J."/>
            <person name="Desiro A."/>
            <person name="Na H."/>
            <person name="Kennedy M."/>
            <person name="Barry K."/>
            <person name="Grigoriev I.V."/>
            <person name="Miller A.N."/>
            <person name="O'Donnell K."/>
            <person name="Stajich J.E."/>
            <person name="Bonito G."/>
        </authorList>
    </citation>
    <scope>NUCLEOTIDE SEQUENCE</scope>
    <source>
        <strain evidence="5">NRRL 2769</strain>
    </source>
</reference>
<dbReference type="AlphaFoldDB" id="A0A9P6MYL6"/>
<dbReference type="InterPro" id="IPR004155">
    <property type="entry name" value="PBS_lyase_HEAT"/>
</dbReference>
<dbReference type="EMBL" id="JAAAID010000334">
    <property type="protein sequence ID" value="KAG0018784.1"/>
    <property type="molecule type" value="Genomic_DNA"/>
</dbReference>
<proteinExistence type="predicted"/>
<dbReference type="InterPro" id="IPR016024">
    <property type="entry name" value="ARM-type_fold"/>
</dbReference>
<dbReference type="GO" id="GO:0016491">
    <property type="term" value="F:oxidoreductase activity"/>
    <property type="evidence" value="ECO:0007669"/>
    <property type="project" value="TreeGrafter"/>
</dbReference>
<feature type="region of interest" description="Disordered" evidence="3">
    <location>
        <begin position="1"/>
        <end position="74"/>
    </location>
</feature>
<comment type="caution">
    <text evidence="5">The sequence shown here is derived from an EMBL/GenBank/DDBJ whole genome shotgun (WGS) entry which is preliminary data.</text>
</comment>
<protein>
    <recommendedName>
        <fullName evidence="4">NACHT domain-containing protein</fullName>
    </recommendedName>
</protein>
<feature type="non-terminal residue" evidence="5">
    <location>
        <position position="1"/>
    </location>
</feature>
<evidence type="ECO:0000313" key="5">
    <source>
        <dbReference type="EMBL" id="KAG0018784.1"/>
    </source>
</evidence>
<accession>A0A9P6MYL6</accession>
<feature type="compositionally biased region" description="Polar residues" evidence="3">
    <location>
        <begin position="1"/>
        <end position="38"/>
    </location>
</feature>
<dbReference type="InterPro" id="IPR027417">
    <property type="entry name" value="P-loop_NTPase"/>
</dbReference>
<dbReference type="SMART" id="SM00567">
    <property type="entry name" value="EZ_HEAT"/>
    <property type="match status" value="8"/>
</dbReference>
<feature type="repeat" description="HEAT" evidence="2">
    <location>
        <begin position="1011"/>
        <end position="1036"/>
    </location>
</feature>
<dbReference type="PROSITE" id="PS50077">
    <property type="entry name" value="HEAT_REPEAT"/>
    <property type="match status" value="1"/>
</dbReference>
<evidence type="ECO:0000259" key="4">
    <source>
        <dbReference type="PROSITE" id="PS50837"/>
    </source>
</evidence>
<name>A0A9P6MYL6_9FUNG</name>
<dbReference type="SUPFAM" id="SSF48371">
    <property type="entry name" value="ARM repeat"/>
    <property type="match status" value="1"/>
</dbReference>
<dbReference type="PROSITE" id="PS50837">
    <property type="entry name" value="NACHT"/>
    <property type="match status" value="1"/>
</dbReference>
<dbReference type="InterPro" id="IPR055496">
    <property type="entry name" value="DUF7068"/>
</dbReference>